<dbReference type="InterPro" id="IPR050307">
    <property type="entry name" value="Sterol_Desaturase_Related"/>
</dbReference>
<feature type="transmembrane region" description="Helical" evidence="5">
    <location>
        <begin position="31"/>
        <end position="49"/>
    </location>
</feature>
<name>A0A099L1B3_COLPS</name>
<evidence type="ECO:0000313" key="8">
    <source>
        <dbReference type="Proteomes" id="UP000029868"/>
    </source>
</evidence>
<dbReference type="Proteomes" id="UP000029868">
    <property type="component" value="Unassembled WGS sequence"/>
</dbReference>
<dbReference type="AlphaFoldDB" id="A0A099L1B3"/>
<accession>A0A099L1B3</accession>
<gene>
    <name evidence="7" type="ORF">GAB14E_1844</name>
</gene>
<dbReference type="Pfam" id="PF04116">
    <property type="entry name" value="FA_hydroxylase"/>
    <property type="match status" value="1"/>
</dbReference>
<comment type="caution">
    <text evidence="7">The sequence shown here is derived from an EMBL/GenBank/DDBJ whole genome shotgun (WGS) entry which is preliminary data.</text>
</comment>
<protein>
    <submittedName>
        <fullName evidence="7">Fatty acid hydroxylase</fullName>
    </submittedName>
</protein>
<dbReference type="EMBL" id="JQEC01000014">
    <property type="protein sequence ID" value="KGJ95932.1"/>
    <property type="molecule type" value="Genomic_DNA"/>
</dbReference>
<dbReference type="GO" id="GO:0008610">
    <property type="term" value="P:lipid biosynthetic process"/>
    <property type="evidence" value="ECO:0007669"/>
    <property type="project" value="InterPro"/>
</dbReference>
<dbReference type="PANTHER" id="PTHR11863">
    <property type="entry name" value="STEROL DESATURASE"/>
    <property type="match status" value="1"/>
</dbReference>
<comment type="subcellular location">
    <subcellularLocation>
        <location evidence="1">Membrane</location>
    </subcellularLocation>
</comment>
<keyword evidence="2 5" id="KW-0812">Transmembrane</keyword>
<feature type="transmembrane region" description="Helical" evidence="5">
    <location>
        <begin position="7"/>
        <end position="25"/>
    </location>
</feature>
<evidence type="ECO:0000313" key="7">
    <source>
        <dbReference type="EMBL" id="KGJ95932.1"/>
    </source>
</evidence>
<organism evidence="7 8">
    <name type="scientific">Colwellia psychrerythraea</name>
    <name type="common">Vibrio psychroerythus</name>
    <dbReference type="NCBI Taxonomy" id="28229"/>
    <lineage>
        <taxon>Bacteria</taxon>
        <taxon>Pseudomonadati</taxon>
        <taxon>Pseudomonadota</taxon>
        <taxon>Gammaproteobacteria</taxon>
        <taxon>Alteromonadales</taxon>
        <taxon>Colwelliaceae</taxon>
        <taxon>Colwellia</taxon>
    </lineage>
</organism>
<reference evidence="7 8" key="1">
    <citation type="submission" date="2014-08" db="EMBL/GenBank/DDBJ databases">
        <title>Genomic and Phenotypic Diversity of Colwellia psychrerythraea strains from Disparate Marine Basins.</title>
        <authorList>
            <person name="Techtmann S.M."/>
            <person name="Stelling S.C."/>
            <person name="Utturkar S.M."/>
            <person name="Alshibli N."/>
            <person name="Harris A."/>
            <person name="Brown S.D."/>
            <person name="Hazen T.C."/>
        </authorList>
    </citation>
    <scope>NUCLEOTIDE SEQUENCE [LARGE SCALE GENOMIC DNA]</scope>
    <source>
        <strain evidence="7 8">GAB14E</strain>
    </source>
</reference>
<feature type="transmembrane region" description="Helical" evidence="5">
    <location>
        <begin position="70"/>
        <end position="96"/>
    </location>
</feature>
<dbReference type="InterPro" id="IPR006694">
    <property type="entry name" value="Fatty_acid_hydroxylase"/>
</dbReference>
<evidence type="ECO:0000256" key="4">
    <source>
        <dbReference type="ARBA" id="ARBA00023136"/>
    </source>
</evidence>
<feature type="transmembrane region" description="Helical" evidence="5">
    <location>
        <begin position="164"/>
        <end position="191"/>
    </location>
</feature>
<dbReference type="GO" id="GO:0016020">
    <property type="term" value="C:membrane"/>
    <property type="evidence" value="ECO:0007669"/>
    <property type="project" value="UniProtKB-SubCell"/>
</dbReference>
<feature type="domain" description="Fatty acid hydroxylase" evidence="6">
    <location>
        <begin position="115"/>
        <end position="248"/>
    </location>
</feature>
<dbReference type="RefSeq" id="WP_052093540.1">
    <property type="nucleotide sequence ID" value="NZ_JQEC01000014.1"/>
</dbReference>
<evidence type="ECO:0000256" key="1">
    <source>
        <dbReference type="ARBA" id="ARBA00004370"/>
    </source>
</evidence>
<evidence type="ECO:0000256" key="3">
    <source>
        <dbReference type="ARBA" id="ARBA00022989"/>
    </source>
</evidence>
<feature type="transmembrane region" description="Helical" evidence="5">
    <location>
        <begin position="108"/>
        <end position="127"/>
    </location>
</feature>
<evidence type="ECO:0000256" key="2">
    <source>
        <dbReference type="ARBA" id="ARBA00022692"/>
    </source>
</evidence>
<keyword evidence="4 5" id="KW-0472">Membrane</keyword>
<dbReference type="GO" id="GO:0005506">
    <property type="term" value="F:iron ion binding"/>
    <property type="evidence" value="ECO:0007669"/>
    <property type="project" value="InterPro"/>
</dbReference>
<proteinExistence type="predicted"/>
<evidence type="ECO:0000256" key="5">
    <source>
        <dbReference type="SAM" id="Phobius"/>
    </source>
</evidence>
<dbReference type="GO" id="GO:0016491">
    <property type="term" value="F:oxidoreductase activity"/>
    <property type="evidence" value="ECO:0007669"/>
    <property type="project" value="InterPro"/>
</dbReference>
<evidence type="ECO:0000259" key="6">
    <source>
        <dbReference type="Pfam" id="PF04116"/>
    </source>
</evidence>
<dbReference type="PATRIC" id="fig|28229.3.peg.1451"/>
<keyword evidence="3 5" id="KW-1133">Transmembrane helix</keyword>
<sequence>MENLVQRFFVIVLVSLSAVVLIIANNHESNLEIILVLISVITVGLAFFLEKKTPFRKAWNKNIGDLKTDLSSAATLVILVDPIIKILLPLLVIAAYKCWNVEYTQSSLPFYIQVIVVTLVIEFGKYWSHRLHHLQTSLWWLHAMHHSSKRLYFMNNLRFHPVNYLINSVIGFTPVMLMGFSPNAILGYLVLTQPLVLIQHANIDLKSGWSNYLFSTNEAHRWHHSITSSEANSNYGNALLIWDHVFGTFRAPDGFTKEKRVGLFSSRSCYPENSSYWQQIKSMFVPPC</sequence>